<protein>
    <submittedName>
        <fullName evidence="5">Long-chain-fatty-acid--CoA ligase FadD15</fullName>
        <ecNumber evidence="5">6.2.1.3</ecNumber>
    </submittedName>
</protein>
<dbReference type="EC" id="6.2.1.3" evidence="5"/>
<evidence type="ECO:0000259" key="4">
    <source>
        <dbReference type="Pfam" id="PF00501"/>
    </source>
</evidence>
<proteinExistence type="predicted"/>
<dbReference type="GO" id="GO:0016020">
    <property type="term" value="C:membrane"/>
    <property type="evidence" value="ECO:0007669"/>
    <property type="project" value="TreeGrafter"/>
</dbReference>
<keyword evidence="2" id="KW-0276">Fatty acid metabolism</keyword>
<evidence type="ECO:0000256" key="1">
    <source>
        <dbReference type="ARBA" id="ARBA00022598"/>
    </source>
</evidence>
<evidence type="ECO:0000313" key="6">
    <source>
        <dbReference type="Proteomes" id="UP000236884"/>
    </source>
</evidence>
<gene>
    <name evidence="5" type="ORF">GJW-30_1_03932</name>
</gene>
<dbReference type="PANTHER" id="PTHR43272">
    <property type="entry name" value="LONG-CHAIN-FATTY-ACID--COA LIGASE"/>
    <property type="match status" value="1"/>
</dbReference>
<evidence type="ECO:0000313" key="5">
    <source>
        <dbReference type="EMBL" id="BAT61375.1"/>
    </source>
</evidence>
<keyword evidence="1 5" id="KW-0436">Ligase</keyword>
<dbReference type="GO" id="GO:0004467">
    <property type="term" value="F:long-chain fatty acid-CoA ligase activity"/>
    <property type="evidence" value="ECO:0007669"/>
    <property type="project" value="UniProtKB-EC"/>
</dbReference>
<keyword evidence="3" id="KW-0443">Lipid metabolism</keyword>
<dbReference type="KEGG" id="vgo:GJW-30_1_03932"/>
<dbReference type="CDD" id="cd05907">
    <property type="entry name" value="VL_LC_FACS_like"/>
    <property type="match status" value="1"/>
</dbReference>
<dbReference type="InterPro" id="IPR042099">
    <property type="entry name" value="ANL_N_sf"/>
</dbReference>
<dbReference type="Proteomes" id="UP000236884">
    <property type="component" value="Chromosome"/>
</dbReference>
<dbReference type="Pfam" id="PF00501">
    <property type="entry name" value="AMP-binding"/>
    <property type="match status" value="1"/>
</dbReference>
<keyword evidence="6" id="KW-1185">Reference proteome</keyword>
<evidence type="ECO:0000256" key="2">
    <source>
        <dbReference type="ARBA" id="ARBA00022832"/>
    </source>
</evidence>
<name>A0A0S3PZL1_9BRAD</name>
<dbReference type="AlphaFoldDB" id="A0A0S3PZL1"/>
<dbReference type="InterPro" id="IPR000873">
    <property type="entry name" value="AMP-dep_synth/lig_dom"/>
</dbReference>
<dbReference type="RefSeq" id="WP_096358081.1">
    <property type="nucleotide sequence ID" value="NZ_AP014946.1"/>
</dbReference>
<evidence type="ECO:0000256" key="3">
    <source>
        <dbReference type="ARBA" id="ARBA00023098"/>
    </source>
</evidence>
<organism evidence="5 6">
    <name type="scientific">Variibacter gotjawalensis</name>
    <dbReference type="NCBI Taxonomy" id="1333996"/>
    <lineage>
        <taxon>Bacteria</taxon>
        <taxon>Pseudomonadati</taxon>
        <taxon>Pseudomonadota</taxon>
        <taxon>Alphaproteobacteria</taxon>
        <taxon>Hyphomicrobiales</taxon>
        <taxon>Nitrobacteraceae</taxon>
        <taxon>Variibacter</taxon>
    </lineage>
</organism>
<dbReference type="InterPro" id="IPR020845">
    <property type="entry name" value="AMP-binding_CS"/>
</dbReference>
<dbReference type="Gene3D" id="3.40.50.12780">
    <property type="entry name" value="N-terminal domain of ligase-like"/>
    <property type="match status" value="1"/>
</dbReference>
<dbReference type="PROSITE" id="PS00455">
    <property type="entry name" value="AMP_BINDING"/>
    <property type="match status" value="1"/>
</dbReference>
<feature type="domain" description="AMP-dependent synthetase/ligase" evidence="4">
    <location>
        <begin position="21"/>
        <end position="435"/>
    </location>
</feature>
<reference evidence="5 6" key="1">
    <citation type="submission" date="2015-08" db="EMBL/GenBank/DDBJ databases">
        <title>Investigation of the bacterial diversity of lava forest soil.</title>
        <authorList>
            <person name="Lee J.S."/>
        </authorList>
    </citation>
    <scope>NUCLEOTIDE SEQUENCE [LARGE SCALE GENOMIC DNA]</scope>
    <source>
        <strain evidence="5 6">GJW-30</strain>
    </source>
</reference>
<dbReference type="OrthoDB" id="9803968at2"/>
<dbReference type="Pfam" id="PF23562">
    <property type="entry name" value="AMP-binding_C_3"/>
    <property type="match status" value="1"/>
</dbReference>
<sequence length="612" mass="67986">MSEISKAKVAETIAKTFLLAVKDRGDKPAIREKDRGIWRTTTWNQWADISRDIAFALREDGFAPGDVASILANTVPEWVYADMGVLCAGGVSSGVYPTDSMKQLEYLLNDSRTSVLFVEDEEQLDKALSCRERCPTLKRIVIFDMEGLAEFSDPMCVSLDTFISQGAAYGQAHASEWDAMINSRGPDDLAMLVYTSGTTGPAKGAMHSNGSVIHQLAHVDVLYHSYVGDSRLLFLPLCHVAERLGGYYSSLSLDVVMHFAESPETVFENLREVQPNAFLAVPRVWEKLYSAVVIALKDATKLEQLAYKLAIGAGSRVADARLQGKSASLPLRLANQLGYWLVLRNMRKMMGLDSARILLTGAAPISPDLVRWYLSLGLNMYEVYGQTENCGVATLMPAEHVKLGTVGKTVPWGEVKISPQGEILIRGKFNFMGYLNQPEKTAETLDADGWLHTGDVGLIDNDGFVKITDRMKDIIITAGGKNITPSEIENQLKFSPYISDAVVIGEKRPYLTCLVMIDQENVEKYAQDKSVPFTNYASLCRTKEVQDLIFAEIEKVNAGFARVETIKRFYLIEQQLTPEDEELTPTMKLKRSFVNTRYAAEIEAMYRDKVAA</sequence>
<dbReference type="EMBL" id="AP014946">
    <property type="protein sequence ID" value="BAT61375.1"/>
    <property type="molecule type" value="Genomic_DNA"/>
</dbReference>
<accession>A0A0S3PZL1</accession>
<dbReference type="SUPFAM" id="SSF56801">
    <property type="entry name" value="Acetyl-CoA synthetase-like"/>
    <property type="match status" value="1"/>
</dbReference>
<dbReference type="PANTHER" id="PTHR43272:SF32">
    <property type="entry name" value="AMP-DEPENDENT SYNTHETASE_LIGASE DOMAIN-CONTAINING PROTEIN"/>
    <property type="match status" value="1"/>
</dbReference>